<protein>
    <submittedName>
        <fullName evidence="1">Uncharacterized protein</fullName>
    </submittedName>
</protein>
<sequence>MNQYYVVIRKKEKDELKDGVGALSLEEAFAIAKVSYGEGMREKEGLFVFSAIEPITFDKNHRFINNSDGNIKICIKL</sequence>
<dbReference type="RefSeq" id="WP_301137376.1">
    <property type="nucleotide sequence ID" value="NZ_JAUHTQ010000003.1"/>
</dbReference>
<name>A0ABT8GNV4_9BACL</name>
<accession>A0ABT8GNV4</accession>
<reference evidence="1" key="1">
    <citation type="submission" date="2023-07" db="EMBL/GenBank/DDBJ databases">
        <title>Ureibacillus sp. isolated from freshwater well.</title>
        <authorList>
            <person name="Kirdat K."/>
            <person name="Bhatt A."/>
            <person name="Teware R."/>
            <person name="Bhavsar Y."/>
            <person name="Yadav A."/>
        </authorList>
    </citation>
    <scope>NUCLEOTIDE SEQUENCE</scope>
    <source>
        <strain evidence="1">BA0131</strain>
    </source>
</reference>
<evidence type="ECO:0000313" key="1">
    <source>
        <dbReference type="EMBL" id="MDN4493090.1"/>
    </source>
</evidence>
<evidence type="ECO:0000313" key="2">
    <source>
        <dbReference type="Proteomes" id="UP001172743"/>
    </source>
</evidence>
<organism evidence="1 2">
    <name type="scientific">Ureibacillus aquaedulcis</name>
    <dbReference type="NCBI Taxonomy" id="3058421"/>
    <lineage>
        <taxon>Bacteria</taxon>
        <taxon>Bacillati</taxon>
        <taxon>Bacillota</taxon>
        <taxon>Bacilli</taxon>
        <taxon>Bacillales</taxon>
        <taxon>Caryophanaceae</taxon>
        <taxon>Ureibacillus</taxon>
    </lineage>
</organism>
<dbReference type="EMBL" id="JAUHTQ010000003">
    <property type="protein sequence ID" value="MDN4493090.1"/>
    <property type="molecule type" value="Genomic_DNA"/>
</dbReference>
<gene>
    <name evidence="1" type="ORF">QYB95_06005</name>
</gene>
<keyword evidence="2" id="KW-1185">Reference proteome</keyword>
<comment type="caution">
    <text evidence="1">The sequence shown here is derived from an EMBL/GenBank/DDBJ whole genome shotgun (WGS) entry which is preliminary data.</text>
</comment>
<proteinExistence type="predicted"/>
<dbReference type="Proteomes" id="UP001172743">
    <property type="component" value="Unassembled WGS sequence"/>
</dbReference>